<gene>
    <name evidence="2" type="ORF">A6K24_03575</name>
</gene>
<accession>A0A179T2B6</accession>
<dbReference type="RefSeq" id="WP_066330699.1">
    <property type="nucleotide sequence ID" value="NZ_LWSG01000012.1"/>
</dbReference>
<sequence>MYLLLAGTFFIIIAIYFVDWAMWKEFYPTIQFYIICNLLYNFIFYHHTLWSYDTSSKVWLKHTFIEILFSFIIIPVIIMIYLRFIPSGRKGIIYIVLWIFCFWLTEVMFKKMGYFVYNNEWNEWWSLLFNMIMFPILRLHSKKPLIAIIISVPIILILLLFFHPSLNEIK</sequence>
<feature type="transmembrane region" description="Helical" evidence="1">
    <location>
        <begin position="64"/>
        <end position="84"/>
    </location>
</feature>
<dbReference type="NCBIfam" id="NF041644">
    <property type="entry name" value="CBO0543_fam"/>
    <property type="match status" value="1"/>
</dbReference>
<comment type="caution">
    <text evidence="2">The sequence shown here is derived from an EMBL/GenBank/DDBJ whole genome shotgun (WGS) entry which is preliminary data.</text>
</comment>
<proteinExistence type="predicted"/>
<organism evidence="2 3">
    <name type="scientific">Metabacillus litoralis</name>
    <dbReference type="NCBI Taxonomy" id="152268"/>
    <lineage>
        <taxon>Bacteria</taxon>
        <taxon>Bacillati</taxon>
        <taxon>Bacillota</taxon>
        <taxon>Bacilli</taxon>
        <taxon>Bacillales</taxon>
        <taxon>Bacillaceae</taxon>
        <taxon>Metabacillus</taxon>
    </lineage>
</organism>
<feature type="transmembrane region" description="Helical" evidence="1">
    <location>
        <begin position="91"/>
        <end position="109"/>
    </location>
</feature>
<feature type="transmembrane region" description="Helical" evidence="1">
    <location>
        <begin position="144"/>
        <end position="162"/>
    </location>
</feature>
<evidence type="ECO:0000256" key="1">
    <source>
        <dbReference type="SAM" id="Phobius"/>
    </source>
</evidence>
<feature type="transmembrane region" description="Helical" evidence="1">
    <location>
        <begin position="6"/>
        <end position="23"/>
    </location>
</feature>
<dbReference type="InterPro" id="IPR048147">
    <property type="entry name" value="CBO0543-like"/>
</dbReference>
<protein>
    <submittedName>
        <fullName evidence="2">Uncharacterized protein</fullName>
    </submittedName>
</protein>
<keyword evidence="1" id="KW-0472">Membrane</keyword>
<dbReference type="AlphaFoldDB" id="A0A179T2B6"/>
<reference evidence="3" key="1">
    <citation type="submission" date="2016-04" db="EMBL/GenBank/DDBJ databases">
        <authorList>
            <person name="Lyu Z."/>
            <person name="Lyu W."/>
        </authorList>
    </citation>
    <scope>NUCLEOTIDE SEQUENCE [LARGE SCALE GENOMIC DNA]</scope>
    <source>
        <strain evidence="3">C44</strain>
    </source>
</reference>
<evidence type="ECO:0000313" key="3">
    <source>
        <dbReference type="Proteomes" id="UP000078534"/>
    </source>
</evidence>
<evidence type="ECO:0000313" key="2">
    <source>
        <dbReference type="EMBL" id="OAS86602.1"/>
    </source>
</evidence>
<dbReference type="Proteomes" id="UP000078534">
    <property type="component" value="Unassembled WGS sequence"/>
</dbReference>
<keyword evidence="3" id="KW-1185">Reference proteome</keyword>
<feature type="transmembrane region" description="Helical" evidence="1">
    <location>
        <begin position="30"/>
        <end position="52"/>
    </location>
</feature>
<dbReference type="OrthoDB" id="1730091at2"/>
<dbReference type="EMBL" id="LWSG01000012">
    <property type="protein sequence ID" value="OAS86602.1"/>
    <property type="molecule type" value="Genomic_DNA"/>
</dbReference>
<name>A0A179T2B6_9BACI</name>
<keyword evidence="1" id="KW-1133">Transmembrane helix</keyword>
<keyword evidence="1" id="KW-0812">Transmembrane</keyword>